<dbReference type="OrthoDB" id="10297982at2759"/>
<dbReference type="AlphaFoldDB" id="A0A6G0YAW5"/>
<feature type="compositionally biased region" description="Basic residues" evidence="1">
    <location>
        <begin position="236"/>
        <end position="247"/>
    </location>
</feature>
<sequence length="247" mass="28608">MKNIEDNGARRKKLQRSSVVTFDEADIVLKRLMVPTDDETAVTQKVRQRVTKLNSDRSQTTRIEMSDIVDEPSMPPSYTPGSYVPTVISVSKFPKIPGSRRIRRQRVLQSCSFQGNNSKRYGCIQYPWWSDDNIHTYMELISAEDVEDELPSRTKNAKTIARSPEYHNLINPHENRSLRLKMSDKRKTKIEPAFMIRKPIEQRNHGNNKLRKMVLQVPDGFDAGCKDDLQPTKPPTPHRRPVRIVRI</sequence>
<accession>A0A6G0YAW5</accession>
<evidence type="ECO:0000313" key="2">
    <source>
        <dbReference type="EMBL" id="KAF0752335.1"/>
    </source>
</evidence>
<protein>
    <submittedName>
        <fullName evidence="2">Uncharacterized protein</fullName>
    </submittedName>
</protein>
<dbReference type="Proteomes" id="UP000478052">
    <property type="component" value="Unassembled WGS sequence"/>
</dbReference>
<dbReference type="EMBL" id="VUJU01005089">
    <property type="protein sequence ID" value="KAF0752335.1"/>
    <property type="molecule type" value="Genomic_DNA"/>
</dbReference>
<reference evidence="2 3" key="1">
    <citation type="submission" date="2019-08" db="EMBL/GenBank/DDBJ databases">
        <title>Whole genome of Aphis craccivora.</title>
        <authorList>
            <person name="Voronova N.V."/>
            <person name="Shulinski R.S."/>
            <person name="Bandarenka Y.V."/>
            <person name="Zhorov D.G."/>
            <person name="Warner D."/>
        </authorList>
    </citation>
    <scope>NUCLEOTIDE SEQUENCE [LARGE SCALE GENOMIC DNA]</scope>
    <source>
        <strain evidence="2">180601</strain>
        <tissue evidence="2">Whole Body</tissue>
    </source>
</reference>
<gene>
    <name evidence="2" type="ORF">FWK35_00016148</name>
</gene>
<keyword evidence="3" id="KW-1185">Reference proteome</keyword>
<evidence type="ECO:0000313" key="3">
    <source>
        <dbReference type="Proteomes" id="UP000478052"/>
    </source>
</evidence>
<comment type="caution">
    <text evidence="2">The sequence shown here is derived from an EMBL/GenBank/DDBJ whole genome shotgun (WGS) entry which is preliminary data.</text>
</comment>
<evidence type="ECO:0000256" key="1">
    <source>
        <dbReference type="SAM" id="MobiDB-lite"/>
    </source>
</evidence>
<organism evidence="2 3">
    <name type="scientific">Aphis craccivora</name>
    <name type="common">Cowpea aphid</name>
    <dbReference type="NCBI Taxonomy" id="307492"/>
    <lineage>
        <taxon>Eukaryota</taxon>
        <taxon>Metazoa</taxon>
        <taxon>Ecdysozoa</taxon>
        <taxon>Arthropoda</taxon>
        <taxon>Hexapoda</taxon>
        <taxon>Insecta</taxon>
        <taxon>Pterygota</taxon>
        <taxon>Neoptera</taxon>
        <taxon>Paraneoptera</taxon>
        <taxon>Hemiptera</taxon>
        <taxon>Sternorrhyncha</taxon>
        <taxon>Aphidomorpha</taxon>
        <taxon>Aphidoidea</taxon>
        <taxon>Aphididae</taxon>
        <taxon>Aphidini</taxon>
        <taxon>Aphis</taxon>
        <taxon>Aphis</taxon>
    </lineage>
</organism>
<proteinExistence type="predicted"/>
<name>A0A6G0YAW5_APHCR</name>
<feature type="region of interest" description="Disordered" evidence="1">
    <location>
        <begin position="224"/>
        <end position="247"/>
    </location>
</feature>